<organism evidence="1 2">
    <name type="scientific">Promethearchaeum syntrophicum</name>
    <dbReference type="NCBI Taxonomy" id="2594042"/>
    <lineage>
        <taxon>Archaea</taxon>
        <taxon>Promethearchaeati</taxon>
        <taxon>Promethearchaeota</taxon>
        <taxon>Promethearchaeia</taxon>
        <taxon>Promethearchaeales</taxon>
        <taxon>Promethearchaeaceae</taxon>
        <taxon>Promethearchaeum</taxon>
    </lineage>
</organism>
<dbReference type="GeneID" id="41329628"/>
<dbReference type="Gene3D" id="3.40.50.1000">
    <property type="entry name" value="HAD superfamily/HAD-like"/>
    <property type="match status" value="1"/>
</dbReference>
<reference evidence="1 2" key="2">
    <citation type="journal article" date="2024" name="Int. J. Syst. Evol. Microbiol.">
        <title>Promethearchaeum syntrophicum gen. nov., sp. nov., an anaerobic, obligately syntrophic archaeon, the first isolate of the lineage 'Asgard' archaea, and proposal of the new archaeal phylum Promethearchaeota phyl. nov. and kingdom Promethearchaeati regn. nov.</title>
        <authorList>
            <person name="Imachi H."/>
            <person name="Nobu M.K."/>
            <person name="Kato S."/>
            <person name="Takaki Y."/>
            <person name="Miyazaki M."/>
            <person name="Miyata M."/>
            <person name="Ogawara M."/>
            <person name="Saito Y."/>
            <person name="Sakai S."/>
            <person name="Tahara Y.O."/>
            <person name="Takano Y."/>
            <person name="Tasumi E."/>
            <person name="Uematsu K."/>
            <person name="Yoshimura T."/>
            <person name="Itoh T."/>
            <person name="Ohkuma M."/>
            <person name="Takai K."/>
        </authorList>
    </citation>
    <scope>NUCLEOTIDE SEQUENCE [LARGE SCALE GENOMIC DNA]</scope>
    <source>
        <strain evidence="1 2">MK-D1</strain>
    </source>
</reference>
<reference evidence="1 2" key="1">
    <citation type="journal article" date="2020" name="Nature">
        <title>Isolation of an archaeon at the prokaryote-eukaryote interface.</title>
        <authorList>
            <person name="Imachi H."/>
            <person name="Nobu M.K."/>
            <person name="Nakahara N."/>
            <person name="Morono Y."/>
            <person name="Ogawara M."/>
            <person name="Takaki Y."/>
            <person name="Takano Y."/>
            <person name="Uematsu K."/>
            <person name="Ikuta T."/>
            <person name="Ito M."/>
            <person name="Matsui Y."/>
            <person name="Miyazaki M."/>
            <person name="Murata K."/>
            <person name="Saito Y."/>
            <person name="Sakai S."/>
            <person name="Song C."/>
            <person name="Tasumi E."/>
            <person name="Yamanaka Y."/>
            <person name="Yamaguchi T."/>
            <person name="Kamagata Y."/>
            <person name="Tamaki H."/>
            <person name="Takai K."/>
        </authorList>
    </citation>
    <scope>NUCLEOTIDE SEQUENCE [LARGE SCALE GENOMIC DNA]</scope>
    <source>
        <strain evidence="1 2">MK-D1</strain>
    </source>
</reference>
<dbReference type="AlphaFoldDB" id="A0A5B9D953"/>
<evidence type="ECO:0000313" key="2">
    <source>
        <dbReference type="Proteomes" id="UP000321408"/>
    </source>
</evidence>
<sequence>MITQFSFVLGLDNIVLNNYWRKYFAYLKIGWDDASIRHYLSKKEYMMQIASFNTRTVSFSASSRRNRFYEIYNRPDMLEQDVAWDGSIEAIKKISQKFKIYIISSRSTELRKKTLEVMKKLGFPMENLTLYFKNPNESLSIYRKNSFNVIKEEYVGGVGVCLNISDRYNYERIGYTPIAFSSINDYKSFDGKIAVICQNWTDILHSLSMNGN</sequence>
<dbReference type="KEGG" id="psyt:DSAG12_01635"/>
<evidence type="ECO:0008006" key="3">
    <source>
        <dbReference type="Google" id="ProtNLM"/>
    </source>
</evidence>
<dbReference type="Proteomes" id="UP000321408">
    <property type="component" value="Chromosome"/>
</dbReference>
<protein>
    <recommendedName>
        <fullName evidence="3">Haloacid dehalogenase-like hydrolase</fullName>
    </recommendedName>
</protein>
<proteinExistence type="predicted"/>
<dbReference type="RefSeq" id="WP_147662707.1">
    <property type="nucleotide sequence ID" value="NZ_CP042905.2"/>
</dbReference>
<dbReference type="EMBL" id="CP042905">
    <property type="protein sequence ID" value="QEE15808.1"/>
    <property type="molecule type" value="Genomic_DNA"/>
</dbReference>
<name>A0A5B9D953_9ARCH</name>
<keyword evidence="2" id="KW-1185">Reference proteome</keyword>
<accession>A0A5B9D953</accession>
<dbReference type="InterPro" id="IPR023214">
    <property type="entry name" value="HAD_sf"/>
</dbReference>
<evidence type="ECO:0000313" key="1">
    <source>
        <dbReference type="EMBL" id="QEE15808.1"/>
    </source>
</evidence>
<gene>
    <name evidence="1" type="ORF">DSAG12_01635</name>
</gene>